<name>A0A4Q9LCG7_9MICR</name>
<evidence type="ECO:0000313" key="3">
    <source>
        <dbReference type="Proteomes" id="UP000291404"/>
    </source>
</evidence>
<feature type="domain" description="Exportin-1/Importin-beta-like" evidence="1">
    <location>
        <begin position="95"/>
        <end position="213"/>
    </location>
</feature>
<evidence type="ECO:0000259" key="1">
    <source>
        <dbReference type="Pfam" id="PF08389"/>
    </source>
</evidence>
<dbReference type="Proteomes" id="UP000291404">
    <property type="component" value="Unassembled WGS sequence"/>
</dbReference>
<evidence type="ECO:0000313" key="2">
    <source>
        <dbReference type="EMBL" id="TBU05583.1"/>
    </source>
</evidence>
<proteinExistence type="predicted"/>
<protein>
    <recommendedName>
        <fullName evidence="1">Exportin-1/Importin-beta-like domain-containing protein</fullName>
    </recommendedName>
</protein>
<comment type="caution">
    <text evidence="2">The sequence shown here is derived from an EMBL/GenBank/DDBJ whole genome shotgun (WGS) entry which is preliminary data.</text>
</comment>
<dbReference type="Pfam" id="PF08389">
    <property type="entry name" value="Xpo1"/>
    <property type="match status" value="1"/>
</dbReference>
<accession>A0A4Q9LCG7</accession>
<dbReference type="InterPro" id="IPR011989">
    <property type="entry name" value="ARM-like"/>
</dbReference>
<dbReference type="VEuPathDB" id="MicrosporidiaDB:CWI39_0699p0010"/>
<dbReference type="VEuPathDB" id="MicrosporidiaDB:CWI36_0618p0030"/>
<dbReference type="AlphaFoldDB" id="A0A4Q9LCG7"/>
<gene>
    <name evidence="2" type="ORF">CWI36_0618p0030</name>
</gene>
<dbReference type="Gene3D" id="1.25.10.10">
    <property type="entry name" value="Leucine-rich Repeat Variant"/>
    <property type="match status" value="1"/>
</dbReference>
<dbReference type="EMBL" id="PITI01000618">
    <property type="protein sequence ID" value="TBU05583.1"/>
    <property type="molecule type" value="Genomic_DNA"/>
</dbReference>
<dbReference type="InterPro" id="IPR013598">
    <property type="entry name" value="Exportin-1/Importin-b-like"/>
</dbReference>
<organism evidence="2 3">
    <name type="scientific">Hamiltosporidium magnivora</name>
    <dbReference type="NCBI Taxonomy" id="148818"/>
    <lineage>
        <taxon>Eukaryota</taxon>
        <taxon>Fungi</taxon>
        <taxon>Fungi incertae sedis</taxon>
        <taxon>Microsporidia</taxon>
        <taxon>Dubosqiidae</taxon>
        <taxon>Hamiltosporidium</taxon>
    </lineage>
</organism>
<sequence>MSSLKNLISQSKTDPSVLSELQSQLKLLITSQSIDPIVELLTSESFDHQFYGLVVTEQKLKHLKLINSSVQPIHSLIEGYSGIICGENRDISSIPPFILNKFSDIYALLAIYDWPSNFPHFLPLLTNLFQAKHPFSYNIFEKFLFQVNTNTDISEKRRQELKKSISSIFPEVKPYLIDFNTNSLNIVNNILDIYINLLQIISPNSLPIPNIFSLASLNPNKSLFLIYELTTLVDMRSFLPEIQKLIFTLSYNSRLVDIFSILLNHNRYKEITNFQQISEYAISGFQGSSYDMESSLNFYNILFKRKDITDTPEFIKFYENISACILSNLIRVSNEIETDITLNINYNNIVSLFTLLSKKYQTHTYNILSCINTGLQINRKLSKILIKNFEHKESLCINDPYIMCYILYIRNNPDCIKYLEILDFNDDDSVKLAIKIVGEYVRRTDVNILLKNVLVGVREKCNKSDNEFCDELLINIYLFYNENIDVLMNGEWNKKKIGRFSLLVKNRYESVVNLTEEFFTFFVNSIRIRNTDCILIGYKICGLLILKNVKLPENILSVIYESVDNMNGKEIEAFCNEFANKLEISVQRVYINKVVQRVLVLSSQEVEDEIIGCQRSVVSFLEKSILEISKSTCLGKEVLEFYCSALTEMVLVGESSIIRKIRGIFSKIEISTNFSDRLIFNLLTIYNSNIYINSQEDILNFCVDLLIKGHTQGFCVLDCKTENIESLRQSVVTNSRNGKSMVKEFLKNVKGKHISETEKKAFVSDQGFIKKRDKSKGGDVDISGFGV</sequence>
<keyword evidence="3" id="KW-1185">Reference proteome</keyword>
<reference evidence="2 3" key="1">
    <citation type="submission" date="2017-12" db="EMBL/GenBank/DDBJ databases">
        <authorList>
            <person name="Pombert J.-F."/>
            <person name="Haag K.L."/>
            <person name="Ebert D."/>
        </authorList>
    </citation>
    <scope>NUCLEOTIDE SEQUENCE [LARGE SCALE GENOMIC DNA]</scope>
    <source>
        <strain evidence="2">BE-OM-2</strain>
    </source>
</reference>